<accession>A0A0E9VIY0</accession>
<organism evidence="1">
    <name type="scientific">Anguilla anguilla</name>
    <name type="common">European freshwater eel</name>
    <name type="synonym">Muraena anguilla</name>
    <dbReference type="NCBI Taxonomy" id="7936"/>
    <lineage>
        <taxon>Eukaryota</taxon>
        <taxon>Metazoa</taxon>
        <taxon>Chordata</taxon>
        <taxon>Craniata</taxon>
        <taxon>Vertebrata</taxon>
        <taxon>Euteleostomi</taxon>
        <taxon>Actinopterygii</taxon>
        <taxon>Neopterygii</taxon>
        <taxon>Teleostei</taxon>
        <taxon>Anguilliformes</taxon>
        <taxon>Anguillidae</taxon>
        <taxon>Anguilla</taxon>
    </lineage>
</organism>
<protein>
    <submittedName>
        <fullName evidence="1">Uncharacterized protein</fullName>
    </submittedName>
</protein>
<reference evidence="1" key="2">
    <citation type="journal article" date="2015" name="Fish Shellfish Immunol.">
        <title>Early steps in the European eel (Anguilla anguilla)-Vibrio vulnificus interaction in the gills: Role of the RtxA13 toxin.</title>
        <authorList>
            <person name="Callol A."/>
            <person name="Pajuelo D."/>
            <person name="Ebbesson L."/>
            <person name="Teles M."/>
            <person name="MacKenzie S."/>
            <person name="Amaro C."/>
        </authorList>
    </citation>
    <scope>NUCLEOTIDE SEQUENCE</scope>
</reference>
<dbReference type="EMBL" id="GBXM01031384">
    <property type="protein sequence ID" value="JAH77193.1"/>
    <property type="molecule type" value="Transcribed_RNA"/>
</dbReference>
<dbReference type="AlphaFoldDB" id="A0A0E9VIY0"/>
<proteinExistence type="predicted"/>
<evidence type="ECO:0000313" key="1">
    <source>
        <dbReference type="EMBL" id="JAH77193.1"/>
    </source>
</evidence>
<sequence length="38" mass="4381">MPCDSQTNTLSQLQSAYLEFKLGELQRQLEQLILISQL</sequence>
<reference evidence="1" key="1">
    <citation type="submission" date="2014-11" db="EMBL/GenBank/DDBJ databases">
        <authorList>
            <person name="Amaro Gonzalez C."/>
        </authorList>
    </citation>
    <scope>NUCLEOTIDE SEQUENCE</scope>
</reference>
<name>A0A0E9VIY0_ANGAN</name>